<proteinExistence type="predicted"/>
<dbReference type="EMBL" id="VSSQ01021856">
    <property type="protein sequence ID" value="MPM67724.1"/>
    <property type="molecule type" value="Genomic_DNA"/>
</dbReference>
<dbReference type="AlphaFoldDB" id="A0A645C185"/>
<evidence type="ECO:0000313" key="1">
    <source>
        <dbReference type="EMBL" id="MPM67724.1"/>
    </source>
</evidence>
<sequence length="160" mass="18022">MKVEPLAAGDDRCGELLRLGRREDKQNVLRRLLQRFEQRVERRAGEHMNFVDDKHTAAQAQRRVLRAFDEVAHVADAVVARRVDFRDVRGTLAGGDEAGFAFAAGLAVLGREAVHRARKDARRGGLTRAARAAEQIGVRRAIRRNLMLQRCGDMLLSDHF</sequence>
<comment type="caution">
    <text evidence="1">The sequence shown here is derived from an EMBL/GenBank/DDBJ whole genome shotgun (WGS) entry which is preliminary data.</text>
</comment>
<reference evidence="1" key="1">
    <citation type="submission" date="2019-08" db="EMBL/GenBank/DDBJ databases">
        <authorList>
            <person name="Kucharzyk K."/>
            <person name="Murdoch R.W."/>
            <person name="Higgins S."/>
            <person name="Loffler F."/>
        </authorList>
    </citation>
    <scope>NUCLEOTIDE SEQUENCE</scope>
</reference>
<protein>
    <submittedName>
        <fullName evidence="1">Uncharacterized protein</fullName>
    </submittedName>
</protein>
<accession>A0A645C185</accession>
<organism evidence="1">
    <name type="scientific">bioreactor metagenome</name>
    <dbReference type="NCBI Taxonomy" id="1076179"/>
    <lineage>
        <taxon>unclassified sequences</taxon>
        <taxon>metagenomes</taxon>
        <taxon>ecological metagenomes</taxon>
    </lineage>
</organism>
<name>A0A645C185_9ZZZZ</name>
<gene>
    <name evidence="1" type="ORF">SDC9_114648</name>
</gene>